<evidence type="ECO:0000256" key="7">
    <source>
        <dbReference type="SAM" id="Phobius"/>
    </source>
</evidence>
<dbReference type="PANTHER" id="PTHR34582:SF5">
    <property type="entry name" value="UPF0702 TRANSMEMBRANE PROTEIN YETF"/>
    <property type="match status" value="1"/>
</dbReference>
<dbReference type="AlphaFoldDB" id="A0A8J4M1N5"/>
<gene>
    <name evidence="10" type="primary">yetF</name>
    <name evidence="10" type="ORF">XYCOK13_16180</name>
</gene>
<feature type="domain" description="YetF C-terminal" evidence="8">
    <location>
        <begin position="101"/>
        <end position="233"/>
    </location>
</feature>
<feature type="transmembrane region" description="Helical" evidence="7">
    <location>
        <begin position="20"/>
        <end position="40"/>
    </location>
</feature>
<feature type="transmembrane region" description="Helical" evidence="7">
    <location>
        <begin position="78"/>
        <end position="98"/>
    </location>
</feature>
<dbReference type="Pfam" id="PF04239">
    <property type="entry name" value="DUF421"/>
    <property type="match status" value="1"/>
</dbReference>
<evidence type="ECO:0000313" key="11">
    <source>
        <dbReference type="Proteomes" id="UP000677918"/>
    </source>
</evidence>
<evidence type="ECO:0000313" key="10">
    <source>
        <dbReference type="EMBL" id="GIQ68794.1"/>
    </source>
</evidence>
<evidence type="ECO:0000256" key="1">
    <source>
        <dbReference type="ARBA" id="ARBA00004651"/>
    </source>
</evidence>
<comment type="similarity">
    <text evidence="2">Belongs to the UPF0702 family.</text>
</comment>
<evidence type="ECO:0000256" key="3">
    <source>
        <dbReference type="ARBA" id="ARBA00022475"/>
    </source>
</evidence>
<evidence type="ECO:0000259" key="8">
    <source>
        <dbReference type="Pfam" id="PF04239"/>
    </source>
</evidence>
<comment type="caution">
    <text evidence="10">The sequence shown here is derived from an EMBL/GenBank/DDBJ whole genome shotgun (WGS) entry which is preliminary data.</text>
</comment>
<feature type="transmembrane region" description="Helical" evidence="7">
    <location>
        <begin position="52"/>
        <end position="72"/>
    </location>
</feature>
<evidence type="ECO:0000259" key="9">
    <source>
        <dbReference type="Pfam" id="PF20730"/>
    </source>
</evidence>
<reference evidence="10" key="1">
    <citation type="submission" date="2021-04" db="EMBL/GenBank/DDBJ databases">
        <title>Draft genome sequence of Xylanibacillus composti strain K13.</title>
        <authorList>
            <person name="Uke A."/>
            <person name="Chhe C."/>
            <person name="Baramee S."/>
            <person name="Kosugi A."/>
        </authorList>
    </citation>
    <scope>NUCLEOTIDE SEQUENCE</scope>
    <source>
        <strain evidence="10">K13</strain>
    </source>
</reference>
<keyword evidence="4 7" id="KW-0812">Transmembrane</keyword>
<dbReference type="InterPro" id="IPR023090">
    <property type="entry name" value="UPF0702_alpha/beta_dom_sf"/>
</dbReference>
<dbReference type="InterPro" id="IPR048454">
    <property type="entry name" value="YetF_N"/>
</dbReference>
<protein>
    <submittedName>
        <fullName evidence="10">UPF0702 transmembrane protein YetF</fullName>
    </submittedName>
</protein>
<dbReference type="InterPro" id="IPR007353">
    <property type="entry name" value="DUF421"/>
</dbReference>
<dbReference type="PANTHER" id="PTHR34582">
    <property type="entry name" value="UPF0702 TRANSMEMBRANE PROTEIN YCAP"/>
    <property type="match status" value="1"/>
</dbReference>
<keyword evidence="11" id="KW-1185">Reference proteome</keyword>
<dbReference type="EMBL" id="BOVK01000018">
    <property type="protein sequence ID" value="GIQ68794.1"/>
    <property type="molecule type" value="Genomic_DNA"/>
</dbReference>
<dbReference type="Pfam" id="PF20730">
    <property type="entry name" value="YetF_N"/>
    <property type="match status" value="1"/>
</dbReference>
<proteinExistence type="inferred from homology"/>
<evidence type="ECO:0000256" key="4">
    <source>
        <dbReference type="ARBA" id="ARBA00022692"/>
    </source>
</evidence>
<sequence length="245" mass="28265">MLEEVLRFATPYGRLVDKEMNDYGAIAVELLVGFCALFLYTKLVGKTHFSQLTPFDFISVLILGELLGNAVYDQEIKLQKILFALSLWALLIYVTELVTQKLKSTRKMLEGQPSILIRKGNIQFKEMKKIKLDLNQLQSLLRQQGYFSLREVNYVIMETNGSISVLPKPEYGKPTNQDLHLHPQPSSLPYTVILDGEVIHDNLRASGHDEQWLKDELANADIFHYQDVLFAEWRENEPLFLQKYS</sequence>
<dbReference type="Proteomes" id="UP000677918">
    <property type="component" value="Unassembled WGS sequence"/>
</dbReference>
<keyword evidence="6 7" id="KW-0472">Membrane</keyword>
<feature type="domain" description="YetF-like N-terminal transmembrane" evidence="9">
    <location>
        <begin position="25"/>
        <end position="97"/>
    </location>
</feature>
<name>A0A8J4M1N5_9BACL</name>
<evidence type="ECO:0000256" key="5">
    <source>
        <dbReference type="ARBA" id="ARBA00022989"/>
    </source>
</evidence>
<keyword evidence="5 7" id="KW-1133">Transmembrane helix</keyword>
<dbReference type="GO" id="GO:0005886">
    <property type="term" value="C:plasma membrane"/>
    <property type="evidence" value="ECO:0007669"/>
    <property type="project" value="UniProtKB-SubCell"/>
</dbReference>
<evidence type="ECO:0000256" key="6">
    <source>
        <dbReference type="ARBA" id="ARBA00023136"/>
    </source>
</evidence>
<evidence type="ECO:0000256" key="2">
    <source>
        <dbReference type="ARBA" id="ARBA00006448"/>
    </source>
</evidence>
<accession>A0A8J4M1N5</accession>
<organism evidence="10 11">
    <name type="scientific">Xylanibacillus composti</name>
    <dbReference type="NCBI Taxonomy" id="1572762"/>
    <lineage>
        <taxon>Bacteria</taxon>
        <taxon>Bacillati</taxon>
        <taxon>Bacillota</taxon>
        <taxon>Bacilli</taxon>
        <taxon>Bacillales</taxon>
        <taxon>Paenibacillaceae</taxon>
        <taxon>Xylanibacillus</taxon>
    </lineage>
</organism>
<dbReference type="Gene3D" id="3.30.240.20">
    <property type="entry name" value="bsu07140 like domains"/>
    <property type="match status" value="2"/>
</dbReference>
<keyword evidence="3" id="KW-1003">Cell membrane</keyword>
<comment type="subcellular location">
    <subcellularLocation>
        <location evidence="1">Cell membrane</location>
        <topology evidence="1">Multi-pass membrane protein</topology>
    </subcellularLocation>
</comment>